<reference evidence="2" key="1">
    <citation type="journal article" date="2015" name="Nature">
        <title>Complex archaea that bridge the gap between prokaryotes and eukaryotes.</title>
        <authorList>
            <person name="Spang A."/>
            <person name="Saw J.H."/>
            <person name="Jorgensen S.L."/>
            <person name="Zaremba-Niedzwiedzka K."/>
            <person name="Martijn J."/>
            <person name="Lind A.E."/>
            <person name="van Eijk R."/>
            <person name="Schleper C."/>
            <person name="Guy L."/>
            <person name="Ettema T.J."/>
        </authorList>
    </citation>
    <scope>NUCLEOTIDE SEQUENCE</scope>
</reference>
<dbReference type="EMBL" id="LAZR01053178">
    <property type="protein sequence ID" value="KKK81312.1"/>
    <property type="molecule type" value="Genomic_DNA"/>
</dbReference>
<feature type="transmembrane region" description="Helical" evidence="1">
    <location>
        <begin position="206"/>
        <end position="226"/>
    </location>
</feature>
<keyword evidence="1" id="KW-0812">Transmembrane</keyword>
<gene>
    <name evidence="2" type="ORF">LCGC14_2814710</name>
</gene>
<feature type="transmembrane region" description="Helical" evidence="1">
    <location>
        <begin position="121"/>
        <end position="143"/>
    </location>
</feature>
<feature type="transmembrane region" description="Helical" evidence="1">
    <location>
        <begin position="7"/>
        <end position="30"/>
    </location>
</feature>
<name>A0A0F8YIU4_9ZZZZ</name>
<comment type="caution">
    <text evidence="2">The sequence shown here is derived from an EMBL/GenBank/DDBJ whole genome shotgun (WGS) entry which is preliminary data.</text>
</comment>
<evidence type="ECO:0000313" key="2">
    <source>
        <dbReference type="EMBL" id="KKK81312.1"/>
    </source>
</evidence>
<feature type="transmembrane region" description="Helical" evidence="1">
    <location>
        <begin position="155"/>
        <end position="174"/>
    </location>
</feature>
<keyword evidence="1" id="KW-1133">Transmembrane helix</keyword>
<keyword evidence="1" id="KW-0472">Membrane</keyword>
<feature type="transmembrane region" description="Helical" evidence="1">
    <location>
        <begin position="50"/>
        <end position="73"/>
    </location>
</feature>
<evidence type="ECO:0000256" key="1">
    <source>
        <dbReference type="SAM" id="Phobius"/>
    </source>
</evidence>
<feature type="transmembrane region" description="Helical" evidence="1">
    <location>
        <begin position="80"/>
        <end position="101"/>
    </location>
</feature>
<dbReference type="AlphaFoldDB" id="A0A0F8YIU4"/>
<organism evidence="2">
    <name type="scientific">marine sediment metagenome</name>
    <dbReference type="NCBI Taxonomy" id="412755"/>
    <lineage>
        <taxon>unclassified sequences</taxon>
        <taxon>metagenomes</taxon>
        <taxon>ecological metagenomes</taxon>
    </lineage>
</organism>
<proteinExistence type="predicted"/>
<sequence length="230" mass="26398">MDKSIIRILGIISLFAIAMGLLESAVVIYLRDILYPGGFEFPLNPVRPDLVWTEILRELATLVMLLTIGILAGKTAPEKFAWFLYTFAIWDIFYYVFLWALIGWPESFMTWDVLFLLPVTWTGPVISPLIIASTMILLALLIVRKESGRIPKLSWILLISGSLILITAFTWDYSGFVLEKMSFRDIWTLPGSQVHAMVHEYIPRKFNWLLFSLGELVILSGIYVYWKNPS</sequence>
<protein>
    <submittedName>
        <fullName evidence="2">Uncharacterized protein</fullName>
    </submittedName>
</protein>
<accession>A0A0F8YIU4</accession>